<evidence type="ECO:0000256" key="1">
    <source>
        <dbReference type="ARBA" id="ARBA00000085"/>
    </source>
</evidence>
<dbReference type="AlphaFoldDB" id="A0A1V2GXK8"/>
<dbReference type="Proteomes" id="UP000188879">
    <property type="component" value="Unassembled WGS sequence"/>
</dbReference>
<dbReference type="InterPro" id="IPR005467">
    <property type="entry name" value="His_kinase_dom"/>
</dbReference>
<dbReference type="InterPro" id="IPR036890">
    <property type="entry name" value="HATPase_C_sf"/>
</dbReference>
<evidence type="ECO:0000313" key="8">
    <source>
        <dbReference type="EMBL" id="ONG48458.1"/>
    </source>
</evidence>
<keyword evidence="5" id="KW-0812">Transmembrane</keyword>
<dbReference type="Gene3D" id="3.30.450.20">
    <property type="entry name" value="PAS domain"/>
    <property type="match status" value="1"/>
</dbReference>
<feature type="domain" description="Response regulatory" evidence="7">
    <location>
        <begin position="595"/>
        <end position="711"/>
    </location>
</feature>
<dbReference type="Gene3D" id="3.40.50.2300">
    <property type="match status" value="2"/>
</dbReference>
<dbReference type="InterPro" id="IPR011006">
    <property type="entry name" value="CheY-like_superfamily"/>
</dbReference>
<dbReference type="SMART" id="SM00448">
    <property type="entry name" value="REC"/>
    <property type="match status" value="2"/>
</dbReference>
<dbReference type="InterPro" id="IPR001789">
    <property type="entry name" value="Sig_transdc_resp-reg_receiver"/>
</dbReference>
<feature type="domain" description="Response regulatory" evidence="7">
    <location>
        <begin position="749"/>
        <end position="864"/>
    </location>
</feature>
<dbReference type="Gene3D" id="1.10.287.130">
    <property type="match status" value="1"/>
</dbReference>
<dbReference type="CDD" id="cd00082">
    <property type="entry name" value="HisKA"/>
    <property type="match status" value="1"/>
</dbReference>
<dbReference type="Gene3D" id="3.30.565.10">
    <property type="entry name" value="Histidine kinase-like ATPase, C-terminal domain"/>
    <property type="match status" value="1"/>
</dbReference>
<keyword evidence="3 4" id="KW-0597">Phosphoprotein</keyword>
<feature type="modified residue" description="4-aspartylphosphate" evidence="4">
    <location>
        <position position="799"/>
    </location>
</feature>
<gene>
    <name evidence="8" type="ORF">BKE38_21865</name>
</gene>
<dbReference type="Pfam" id="PF02518">
    <property type="entry name" value="HATPase_c"/>
    <property type="match status" value="1"/>
</dbReference>
<dbReference type="PANTHER" id="PTHR43065">
    <property type="entry name" value="SENSOR HISTIDINE KINASE"/>
    <property type="match status" value="1"/>
</dbReference>
<dbReference type="RefSeq" id="WP_076959416.1">
    <property type="nucleotide sequence ID" value="NZ_MLCO01000245.1"/>
</dbReference>
<keyword evidence="5" id="KW-0472">Membrane</keyword>
<feature type="domain" description="Histidine kinase" evidence="6">
    <location>
        <begin position="352"/>
        <end position="575"/>
    </location>
</feature>
<dbReference type="InterPro" id="IPR003661">
    <property type="entry name" value="HisK_dim/P_dom"/>
</dbReference>
<dbReference type="SUPFAM" id="SSF55874">
    <property type="entry name" value="ATPase domain of HSP90 chaperone/DNA topoisomerase II/histidine kinase"/>
    <property type="match status" value="1"/>
</dbReference>
<dbReference type="OrthoDB" id="9796100at2"/>
<dbReference type="InterPro" id="IPR036097">
    <property type="entry name" value="HisK_dim/P_sf"/>
</dbReference>
<evidence type="ECO:0000256" key="5">
    <source>
        <dbReference type="SAM" id="Phobius"/>
    </source>
</evidence>
<dbReference type="SUPFAM" id="SSF52172">
    <property type="entry name" value="CheY-like"/>
    <property type="match status" value="2"/>
</dbReference>
<evidence type="ECO:0000256" key="4">
    <source>
        <dbReference type="PROSITE-ProRule" id="PRU00169"/>
    </source>
</evidence>
<comment type="catalytic activity">
    <reaction evidence="1">
        <text>ATP + protein L-histidine = ADP + protein N-phospho-L-histidine.</text>
        <dbReference type="EC" id="2.7.13.3"/>
    </reaction>
</comment>
<keyword evidence="9" id="KW-1185">Reference proteome</keyword>
<protein>
    <recommendedName>
        <fullName evidence="2">histidine kinase</fullName>
        <ecNumber evidence="2">2.7.13.3</ecNumber>
    </recommendedName>
</protein>
<organism evidence="8 9">
    <name type="scientific">Teichococcus deserti</name>
    <dbReference type="NCBI Taxonomy" id="1817963"/>
    <lineage>
        <taxon>Bacteria</taxon>
        <taxon>Pseudomonadati</taxon>
        <taxon>Pseudomonadota</taxon>
        <taxon>Alphaproteobacteria</taxon>
        <taxon>Acetobacterales</taxon>
        <taxon>Roseomonadaceae</taxon>
        <taxon>Roseomonas</taxon>
    </lineage>
</organism>
<dbReference type="SUPFAM" id="SSF55785">
    <property type="entry name" value="PYP-like sensor domain (PAS domain)"/>
    <property type="match status" value="1"/>
</dbReference>
<dbReference type="Pfam" id="PF12860">
    <property type="entry name" value="PAS_7"/>
    <property type="match status" value="1"/>
</dbReference>
<evidence type="ECO:0000313" key="9">
    <source>
        <dbReference type="Proteomes" id="UP000188879"/>
    </source>
</evidence>
<feature type="modified residue" description="4-aspartylphosphate" evidence="4">
    <location>
        <position position="645"/>
    </location>
</feature>
<evidence type="ECO:0000259" key="7">
    <source>
        <dbReference type="PROSITE" id="PS50110"/>
    </source>
</evidence>
<dbReference type="PRINTS" id="PR00344">
    <property type="entry name" value="BCTRLSENSOR"/>
</dbReference>
<dbReference type="Pfam" id="PF00072">
    <property type="entry name" value="Response_reg"/>
    <property type="match status" value="2"/>
</dbReference>
<dbReference type="EC" id="2.7.13.3" evidence="2"/>
<dbReference type="InterPro" id="IPR035965">
    <property type="entry name" value="PAS-like_dom_sf"/>
</dbReference>
<dbReference type="SMART" id="SM00388">
    <property type="entry name" value="HisKA"/>
    <property type="match status" value="1"/>
</dbReference>
<keyword evidence="5" id="KW-1133">Transmembrane helix</keyword>
<dbReference type="PROSITE" id="PS50110">
    <property type="entry name" value="RESPONSE_REGULATORY"/>
    <property type="match status" value="2"/>
</dbReference>
<reference evidence="8 9" key="1">
    <citation type="submission" date="2016-10" db="EMBL/GenBank/DDBJ databases">
        <title>Draft Genome sequence of Roseomonas sp. strain M3.</title>
        <authorList>
            <person name="Subhash Y."/>
            <person name="Lee S."/>
        </authorList>
    </citation>
    <scope>NUCLEOTIDE SEQUENCE [LARGE SCALE GENOMIC DNA]</scope>
    <source>
        <strain evidence="8 9">M3</strain>
    </source>
</reference>
<dbReference type="CDD" id="cd19410">
    <property type="entry name" value="HK9-like_sensor"/>
    <property type="match status" value="1"/>
</dbReference>
<dbReference type="InterPro" id="IPR003594">
    <property type="entry name" value="HATPase_dom"/>
</dbReference>
<evidence type="ECO:0000256" key="3">
    <source>
        <dbReference type="ARBA" id="ARBA00022553"/>
    </source>
</evidence>
<name>A0A1V2GXK8_9PROT</name>
<dbReference type="EMBL" id="MLCO01000245">
    <property type="protein sequence ID" value="ONG48458.1"/>
    <property type="molecule type" value="Genomic_DNA"/>
</dbReference>
<accession>A0A1V2GXK8</accession>
<evidence type="ECO:0000259" key="6">
    <source>
        <dbReference type="PROSITE" id="PS50109"/>
    </source>
</evidence>
<feature type="transmembrane region" description="Helical" evidence="5">
    <location>
        <begin position="182"/>
        <end position="204"/>
    </location>
</feature>
<dbReference type="PROSITE" id="PS50109">
    <property type="entry name" value="HIS_KIN"/>
    <property type="match status" value="1"/>
</dbReference>
<evidence type="ECO:0000256" key="2">
    <source>
        <dbReference type="ARBA" id="ARBA00012438"/>
    </source>
</evidence>
<dbReference type="SUPFAM" id="SSF47384">
    <property type="entry name" value="Homodimeric domain of signal transducing histidine kinase"/>
    <property type="match status" value="1"/>
</dbReference>
<proteinExistence type="predicted"/>
<dbReference type="SMART" id="SM00387">
    <property type="entry name" value="HATPase_c"/>
    <property type="match status" value="1"/>
</dbReference>
<dbReference type="PANTHER" id="PTHR43065:SF49">
    <property type="entry name" value="HISTIDINE KINASE"/>
    <property type="match status" value="1"/>
</dbReference>
<dbReference type="InterPro" id="IPR007891">
    <property type="entry name" value="CHASE3"/>
</dbReference>
<sequence length="868" mass="92428">MRRGKPWPILAVALALLAVSLGLLVASHVSSQLQANRQAVWHSFRVADVTRALLSAVQDAETGQRGYILTERDSYLGPYEAAQRQVPLLQRQLGQLLAGNAAQRARAERLQGLVEDKMVELAESLTLSRNQGFAAGRALVQTDRGRELMLAIRGAVEAILSEQQAALGQQVEAADRSQDASLLAALSGIVLSLAAIAAGTLLLLRNNTRLKRAEAALAEKGAVLQATLDHIQDGVAAFDAAGALVACNRQFFTLLDFPHALAKLGTPFSAFLAIDRRREPSVLAAPDRVRGPAGSGQQVSLSQAGRELEVYRNAMPEGGFVVSCIDVTRRAQAEAILRQTQKMEAIGQLTGGVAHDFNNMLQVVSANLEMLGRELGPEHGGRRHLGHAISGVARGARLTAQLLAFARRQPLDPRVIHPGRLVQEMTDLLRRTLGERIAVEAVVAGGLWNTQVDPGQLENALLNLALNARDAMPEGGKLTIEVANAALDEDYAAVHLEVEPGQYVMLAVSDTGLGMPPGVMARVFEPFFTTKEEGHGTGLGLSQVYGFVKQSGGHVKLYSEPGQGTAVKLYLPRSRRAEDLLGGGSLGPVVGGHETILVVEDDAELREAVVEMLQGLGYRVLRAEQAEAALTVLSSGVQVDLLFTDVVMPGPIRTRDLARRAQEMMPGLKVVYTSGYTANAIIHDGRLDEDVQLLSKPYRREDLARHLRRALGAAAPEPGLLAAAALGGGSGEAAGEGGETPIGWPEGAVALVVEDDPLIRMNLVQMVEIMGLTPAEAGKAETALAWLGKNPRPALLITDLTLPGMDGIALAVEARKLHPGLPVMLATGHAEGSLSIPPELADGLGFLGKPFAMLQLERALKALWLKTR</sequence>
<dbReference type="InterPro" id="IPR004358">
    <property type="entry name" value="Sig_transdc_His_kin-like_C"/>
</dbReference>
<dbReference type="GO" id="GO:0000155">
    <property type="term" value="F:phosphorelay sensor kinase activity"/>
    <property type="evidence" value="ECO:0007669"/>
    <property type="project" value="InterPro"/>
</dbReference>
<dbReference type="Pfam" id="PF05227">
    <property type="entry name" value="CHASE3"/>
    <property type="match status" value="1"/>
</dbReference>
<comment type="caution">
    <text evidence="8">The sequence shown here is derived from an EMBL/GenBank/DDBJ whole genome shotgun (WGS) entry which is preliminary data.</text>
</comment>